<gene>
    <name evidence="2" type="ORF">SUNI508_02689</name>
</gene>
<keyword evidence="3" id="KW-1185">Reference proteome</keyword>
<feature type="region of interest" description="Disordered" evidence="1">
    <location>
        <begin position="1"/>
        <end position="105"/>
    </location>
</feature>
<sequence>MSTYSNSHEPRPKAASVEIDEESEIGTHHALPRSHADGELLDPSGLHSTDEDGVKQSKSHRSSAPSPSSDSLPSSGRIENHHHHEEPLSERGNNQGYRSDRDGAASTSALDRMLADLEVQRARLIRLERAVNERYWCLAERLRQAEIRSRVLECYFRELEWRLYRPTNERGLFYSGYGYGHPYHYDRSSTRPVFTSRFHY</sequence>
<feature type="compositionally biased region" description="Low complexity" evidence="1">
    <location>
        <begin position="62"/>
        <end position="75"/>
    </location>
</feature>
<evidence type="ECO:0000313" key="2">
    <source>
        <dbReference type="EMBL" id="KAK9426248.1"/>
    </source>
</evidence>
<proteinExistence type="predicted"/>
<comment type="caution">
    <text evidence="2">The sequence shown here is derived from an EMBL/GenBank/DDBJ whole genome shotgun (WGS) entry which is preliminary data.</text>
</comment>
<evidence type="ECO:0000256" key="1">
    <source>
        <dbReference type="SAM" id="MobiDB-lite"/>
    </source>
</evidence>
<dbReference type="EMBL" id="JARVKF010000002">
    <property type="protein sequence ID" value="KAK9426248.1"/>
    <property type="molecule type" value="Genomic_DNA"/>
</dbReference>
<feature type="compositionally biased region" description="Basic and acidic residues" evidence="1">
    <location>
        <begin position="78"/>
        <end position="89"/>
    </location>
</feature>
<accession>A0ABR2VH35</accession>
<organism evidence="2 3">
    <name type="scientific">Seiridium unicorne</name>
    <dbReference type="NCBI Taxonomy" id="138068"/>
    <lineage>
        <taxon>Eukaryota</taxon>
        <taxon>Fungi</taxon>
        <taxon>Dikarya</taxon>
        <taxon>Ascomycota</taxon>
        <taxon>Pezizomycotina</taxon>
        <taxon>Sordariomycetes</taxon>
        <taxon>Xylariomycetidae</taxon>
        <taxon>Amphisphaeriales</taxon>
        <taxon>Sporocadaceae</taxon>
        <taxon>Seiridium</taxon>
    </lineage>
</organism>
<evidence type="ECO:0000313" key="3">
    <source>
        <dbReference type="Proteomes" id="UP001408356"/>
    </source>
</evidence>
<protein>
    <submittedName>
        <fullName evidence="2">Uncharacterized protein</fullName>
    </submittedName>
</protein>
<name>A0ABR2VH35_9PEZI</name>
<dbReference type="Proteomes" id="UP001408356">
    <property type="component" value="Unassembled WGS sequence"/>
</dbReference>
<reference evidence="2 3" key="1">
    <citation type="journal article" date="2024" name="J. Plant Pathol.">
        <title>Sequence and assembly of the genome of Seiridium unicorne, isolate CBS 538.82, causal agent of cypress canker disease.</title>
        <authorList>
            <person name="Scali E."/>
            <person name="Rocca G.D."/>
            <person name="Danti R."/>
            <person name="Garbelotto M."/>
            <person name="Barberini S."/>
            <person name="Baroncelli R."/>
            <person name="Emiliani G."/>
        </authorList>
    </citation>
    <scope>NUCLEOTIDE SEQUENCE [LARGE SCALE GENOMIC DNA]</scope>
    <source>
        <strain evidence="2 3">BM-138-508</strain>
    </source>
</reference>